<keyword evidence="16" id="KW-0765">Sulfation</keyword>
<gene>
    <name evidence="43" type="primary">PCSK9</name>
</gene>
<dbReference type="Pfam" id="PF05922">
    <property type="entry name" value="Inhibitor_I9"/>
    <property type="match status" value="1"/>
</dbReference>
<dbReference type="GO" id="GO:0005783">
    <property type="term" value="C:endoplasmic reticulum"/>
    <property type="evidence" value="ECO:0007669"/>
    <property type="project" value="UniProtKB-SubCell"/>
</dbReference>
<dbReference type="FunFam" id="3.30.70.80:FF:000004">
    <property type="entry name" value="Proprotein convertase subtilisin/kexin type 9"/>
    <property type="match status" value="1"/>
</dbReference>
<evidence type="ECO:0000256" key="29">
    <source>
        <dbReference type="ARBA" id="ARBA00023157"/>
    </source>
</evidence>
<dbReference type="GO" id="GO:0009986">
    <property type="term" value="C:cell surface"/>
    <property type="evidence" value="ECO:0007669"/>
    <property type="project" value="UniProtKB-SubCell"/>
</dbReference>
<evidence type="ECO:0000256" key="24">
    <source>
        <dbReference type="ARBA" id="ARBA00022825"/>
    </source>
</evidence>
<dbReference type="GO" id="GO:0005768">
    <property type="term" value="C:endosome"/>
    <property type="evidence" value="ECO:0007669"/>
    <property type="project" value="UniProtKB-SubCell"/>
</dbReference>
<keyword evidence="32" id="KW-0753">Steroid metabolism</keyword>
<dbReference type="FunFam" id="2.60.120.690:FF:000001">
    <property type="entry name" value="Proprotein convertase subtilisin/kexin type 9"/>
    <property type="match status" value="1"/>
</dbReference>
<dbReference type="Pfam" id="PF00082">
    <property type="entry name" value="Peptidase_S8"/>
    <property type="match status" value="1"/>
</dbReference>
<dbReference type="InterPro" id="IPR036852">
    <property type="entry name" value="Peptidase_S8/S53_dom_sf"/>
</dbReference>
<keyword evidence="25" id="KW-0106">Calcium</keyword>
<dbReference type="PANTHER" id="PTHR43806:SF60">
    <property type="entry name" value="PROPROTEIN CONVERTASE SUBTILISIN_KEXIN TYPE 9"/>
    <property type="match status" value="1"/>
</dbReference>
<dbReference type="GO" id="GO:0008203">
    <property type="term" value="P:cholesterol metabolic process"/>
    <property type="evidence" value="ECO:0007669"/>
    <property type="project" value="UniProtKB-KW"/>
</dbReference>
<dbReference type="GO" id="GO:0043523">
    <property type="term" value="P:regulation of neuron apoptotic process"/>
    <property type="evidence" value="ECO:0007669"/>
    <property type="project" value="UniProtKB-ARBA"/>
</dbReference>
<evidence type="ECO:0000256" key="21">
    <source>
        <dbReference type="ARBA" id="ARBA00022801"/>
    </source>
</evidence>
<feature type="active site" description="Charge relay system" evidence="36">
    <location>
        <position position="198"/>
    </location>
</feature>
<dbReference type="InterPro" id="IPR010259">
    <property type="entry name" value="S8pro/Inhibitor_I9"/>
</dbReference>
<evidence type="ECO:0000259" key="41">
    <source>
        <dbReference type="Pfam" id="PF18463"/>
    </source>
</evidence>
<dbReference type="Pfam" id="PF18464">
    <property type="entry name" value="PCSK9_C2"/>
    <property type="match status" value="1"/>
</dbReference>
<feature type="signal peptide" evidence="37">
    <location>
        <begin position="1"/>
        <end position="19"/>
    </location>
</feature>
<dbReference type="InterPro" id="IPR041254">
    <property type="entry name" value="PCSK9_C1"/>
</dbReference>
<evidence type="ECO:0000256" key="27">
    <source>
        <dbReference type="ARBA" id="ARBA00023098"/>
    </source>
</evidence>
<evidence type="ECO:0000256" key="7">
    <source>
        <dbReference type="ARBA" id="ARBA00004555"/>
    </source>
</evidence>
<reference evidence="43" key="3">
    <citation type="submission" date="2025-09" db="UniProtKB">
        <authorList>
            <consortium name="Ensembl"/>
        </authorList>
    </citation>
    <scope>IDENTIFICATION</scope>
</reference>
<keyword evidence="27" id="KW-0443">Lipid metabolism</keyword>
<dbReference type="Pfam" id="PF18463">
    <property type="entry name" value="PCSK9_C3"/>
    <property type="match status" value="1"/>
</dbReference>
<reference evidence="43" key="2">
    <citation type="submission" date="2025-08" db="UniProtKB">
        <authorList>
            <consortium name="Ensembl"/>
        </authorList>
    </citation>
    <scope>IDENTIFICATION</scope>
</reference>
<dbReference type="InterPro" id="IPR041052">
    <property type="entry name" value="PCSK9_C2"/>
</dbReference>
<keyword evidence="44" id="KW-1185">Reference proteome</keyword>
<dbReference type="GO" id="GO:0004252">
    <property type="term" value="F:serine-type endopeptidase activity"/>
    <property type="evidence" value="ECO:0007669"/>
    <property type="project" value="UniProtKB-UniRule"/>
</dbReference>
<keyword evidence="14" id="KW-0153">Cholesterol metabolism</keyword>
<comment type="similarity">
    <text evidence="9 36">Belongs to the peptidase S8 family.</text>
</comment>
<dbReference type="PANTHER" id="PTHR43806">
    <property type="entry name" value="PEPTIDASE S8"/>
    <property type="match status" value="1"/>
</dbReference>
<evidence type="ECO:0000256" key="30">
    <source>
        <dbReference type="ARBA" id="ARBA00023166"/>
    </source>
</evidence>
<evidence type="ECO:0000256" key="23">
    <source>
        <dbReference type="ARBA" id="ARBA00022824"/>
    </source>
</evidence>
<feature type="active site" description="Charge relay system" evidence="36">
    <location>
        <position position="333"/>
    </location>
</feature>
<dbReference type="PROSITE" id="PS51892">
    <property type="entry name" value="SUBTILASE"/>
    <property type="match status" value="1"/>
</dbReference>
<dbReference type="Ensembl" id="ENSEAST00005023665.2">
    <property type="protein sequence ID" value="ENSEASP00005021812.2"/>
    <property type="gene ID" value="ENSEASG00005014623.2"/>
</dbReference>
<keyword evidence="19 37" id="KW-0732">Signal</keyword>
<evidence type="ECO:0000256" key="5">
    <source>
        <dbReference type="ARBA" id="ARBA00004371"/>
    </source>
</evidence>
<evidence type="ECO:0000259" key="40">
    <source>
        <dbReference type="Pfam" id="PF18459"/>
    </source>
</evidence>
<dbReference type="InterPro" id="IPR000209">
    <property type="entry name" value="Peptidase_S8/S53_dom"/>
</dbReference>
<evidence type="ECO:0000256" key="15">
    <source>
        <dbReference type="ARBA" id="ARBA00022553"/>
    </source>
</evidence>
<evidence type="ECO:0000256" key="8">
    <source>
        <dbReference type="ARBA" id="ARBA00004613"/>
    </source>
</evidence>
<keyword evidence="20" id="KW-0967">Endosome</keyword>
<evidence type="ECO:0000256" key="13">
    <source>
        <dbReference type="ARBA" id="ARBA00022525"/>
    </source>
</evidence>
<dbReference type="Pfam" id="PF18459">
    <property type="entry name" value="PCSK9_C1"/>
    <property type="match status" value="1"/>
</dbReference>
<evidence type="ECO:0000313" key="44">
    <source>
        <dbReference type="Proteomes" id="UP000694387"/>
    </source>
</evidence>
<dbReference type="Proteomes" id="UP000694387">
    <property type="component" value="Chromosome 5"/>
</dbReference>
<evidence type="ECO:0000256" key="36">
    <source>
        <dbReference type="PROSITE-ProRule" id="PRU01240"/>
    </source>
</evidence>
<feature type="domain" description="Peptidase S8/S53" evidence="38">
    <location>
        <begin position="317"/>
        <end position="366"/>
    </location>
</feature>
<feature type="domain" description="Inhibitor I9" evidence="39">
    <location>
        <begin position="52"/>
        <end position="124"/>
    </location>
</feature>
<feature type="domain" description="Proprotein convertase subtilisin/kexin type 9 C-terminal" evidence="40">
    <location>
        <begin position="398"/>
        <end position="478"/>
    </location>
</feature>
<comment type="cofactor">
    <cofactor evidence="1">
        <name>Ca(2+)</name>
        <dbReference type="ChEBI" id="CHEBI:29108"/>
    </cofactor>
</comment>
<keyword evidence="15" id="KW-0597">Phosphoprotein</keyword>
<dbReference type="SUPFAM" id="SSF54897">
    <property type="entry name" value="Protease propeptides/inhibitors"/>
    <property type="match status" value="1"/>
</dbReference>
<comment type="subunit">
    <text evidence="10">Monomer. Can self-associate to form dimers and higher multimers which may have increased LDLR degrading activity. The precursor protein but not the mature protein may form multimers. Interacts with APOB, VLDLR, LRP8/APOER2 and BACE1. The full-length immature form (pro-PCSK9) interacts with SCNN1A, SCNN1B and SCNN1G. The pro-PCSK9 form (via C-terminal domain) interacts with LDLR. Interacts (via the C-terminal domain) with ANXA2 (via repeat Annexin 1); the interaction inhibits the degradation of LDLR.</text>
</comment>
<evidence type="ECO:0000256" key="28">
    <source>
        <dbReference type="ARBA" id="ARBA00023145"/>
    </source>
</evidence>
<name>A0A8C4ME91_EQUAS</name>
<keyword evidence="29" id="KW-1015">Disulfide bond</keyword>
<dbReference type="InterPro" id="IPR041051">
    <property type="entry name" value="PCSK9_C3"/>
</dbReference>
<evidence type="ECO:0000259" key="38">
    <source>
        <dbReference type="Pfam" id="PF00082"/>
    </source>
</evidence>
<evidence type="ECO:0000256" key="33">
    <source>
        <dbReference type="ARBA" id="ARBA00023228"/>
    </source>
</evidence>
<evidence type="ECO:0000256" key="26">
    <source>
        <dbReference type="ARBA" id="ARBA00023034"/>
    </source>
</evidence>
<evidence type="ECO:0000256" key="2">
    <source>
        <dbReference type="ARBA" id="ARBA00004177"/>
    </source>
</evidence>
<protein>
    <recommendedName>
        <fullName evidence="11">Proprotein convertase subtilisin/kexin type 9</fullName>
    </recommendedName>
    <alternativeName>
        <fullName evidence="35">Proprotein convertase 9</fullName>
    </alternativeName>
    <alternativeName>
        <fullName evidence="34">Subtilisin/kexin-like protease PC9</fullName>
    </alternativeName>
</protein>
<evidence type="ECO:0000256" key="12">
    <source>
        <dbReference type="ARBA" id="ARBA00022490"/>
    </source>
</evidence>
<dbReference type="Gene3D" id="3.30.70.80">
    <property type="entry name" value="Peptidase S8 propeptide/proteinase inhibitor I9"/>
    <property type="match status" value="1"/>
</dbReference>
<organism evidence="43 44">
    <name type="scientific">Equus asinus</name>
    <name type="common">Donkey</name>
    <name type="synonym">Equus africanus asinus</name>
    <dbReference type="NCBI Taxonomy" id="9793"/>
    <lineage>
        <taxon>Eukaryota</taxon>
        <taxon>Metazoa</taxon>
        <taxon>Chordata</taxon>
        <taxon>Craniata</taxon>
        <taxon>Vertebrata</taxon>
        <taxon>Euteleostomi</taxon>
        <taxon>Mammalia</taxon>
        <taxon>Eutheria</taxon>
        <taxon>Laurasiatheria</taxon>
        <taxon>Perissodactyla</taxon>
        <taxon>Equidae</taxon>
        <taxon>Equus</taxon>
    </lineage>
</organism>
<dbReference type="InterPro" id="IPR050131">
    <property type="entry name" value="Peptidase_S8_subtilisin-like"/>
</dbReference>
<dbReference type="InterPro" id="IPR037045">
    <property type="entry name" value="S8pro/Inhibitor_I9_sf"/>
</dbReference>
<dbReference type="FunFam" id="3.40.50.200:FF:000016">
    <property type="entry name" value="Proprotein convertase subtilisin/kexin type 9"/>
    <property type="match status" value="1"/>
</dbReference>
<evidence type="ECO:0000256" key="16">
    <source>
        <dbReference type="ARBA" id="ARBA00022641"/>
    </source>
</evidence>
<evidence type="ECO:0000313" key="43">
    <source>
        <dbReference type="Ensembl" id="ENSEASP00005021812.2"/>
    </source>
</evidence>
<keyword evidence="26" id="KW-0333">Golgi apparatus</keyword>
<dbReference type="SUPFAM" id="SSF52743">
    <property type="entry name" value="Subtilisin-like"/>
    <property type="match status" value="1"/>
</dbReference>
<evidence type="ECO:0000256" key="34">
    <source>
        <dbReference type="ARBA" id="ARBA00032525"/>
    </source>
</evidence>
<keyword evidence="31" id="KW-0325">Glycoprotein</keyword>
<dbReference type="GO" id="GO:0005794">
    <property type="term" value="C:Golgi apparatus"/>
    <property type="evidence" value="ECO:0007669"/>
    <property type="project" value="UniProtKB-SubCell"/>
</dbReference>
<keyword evidence="13" id="KW-0964">Secreted</keyword>
<evidence type="ECO:0000256" key="14">
    <source>
        <dbReference type="ARBA" id="ARBA00022548"/>
    </source>
</evidence>
<evidence type="ECO:0000256" key="20">
    <source>
        <dbReference type="ARBA" id="ARBA00022753"/>
    </source>
</evidence>
<evidence type="ECO:0000256" key="18">
    <source>
        <dbReference type="ARBA" id="ARBA00022703"/>
    </source>
</evidence>
<evidence type="ECO:0000256" key="31">
    <source>
        <dbReference type="ARBA" id="ARBA00023180"/>
    </source>
</evidence>
<dbReference type="Gene3D" id="3.40.50.200">
    <property type="entry name" value="Peptidase S8/S53 domain"/>
    <property type="match status" value="1"/>
</dbReference>
<evidence type="ECO:0000259" key="42">
    <source>
        <dbReference type="Pfam" id="PF18464"/>
    </source>
</evidence>
<comment type="subcellular location">
    <subcellularLocation>
        <location evidence="4">Cell surface</location>
    </subcellularLocation>
    <subcellularLocation>
        <location evidence="6">Cytoplasm</location>
    </subcellularLocation>
    <subcellularLocation>
        <location evidence="3">Endoplasmic reticulum</location>
    </subcellularLocation>
    <subcellularLocation>
        <location evidence="2">Endosome</location>
    </subcellularLocation>
    <subcellularLocation>
        <location evidence="7">Golgi apparatus</location>
    </subcellularLocation>
    <subcellularLocation>
        <location evidence="5">Lysosome</location>
    </subcellularLocation>
    <subcellularLocation>
        <location evidence="8">Secreted</location>
    </subcellularLocation>
</comment>
<feature type="chain" id="PRO_5040424032" description="Proprotein convertase subtilisin/kexin type 9" evidence="37">
    <location>
        <begin position="20"/>
        <end position="656"/>
    </location>
</feature>
<keyword evidence="22" id="KW-0068">Autocatalytic cleavage</keyword>
<evidence type="ECO:0000256" key="9">
    <source>
        <dbReference type="ARBA" id="ARBA00011073"/>
    </source>
</evidence>
<feature type="active site" description="Charge relay system" evidence="36">
    <location>
        <position position="158"/>
    </location>
</feature>
<keyword evidence="28" id="KW-0865">Zymogen</keyword>
<evidence type="ECO:0000256" key="35">
    <source>
        <dbReference type="ARBA" id="ARBA00032870"/>
    </source>
</evidence>
<keyword evidence="24 36" id="KW-0720">Serine protease</keyword>
<accession>A0A8C4ME91</accession>
<keyword evidence="23" id="KW-0256">Endoplasmic reticulum</keyword>
<evidence type="ECO:0000256" key="1">
    <source>
        <dbReference type="ARBA" id="ARBA00001913"/>
    </source>
</evidence>
<dbReference type="GO" id="GO:0006915">
    <property type="term" value="P:apoptotic process"/>
    <property type="evidence" value="ECO:0007669"/>
    <property type="project" value="UniProtKB-KW"/>
</dbReference>
<reference evidence="43 44" key="1">
    <citation type="journal article" date="2020" name="Nat. Commun.">
        <title>Donkey genomes provide new insights into domestication and selection for coat color.</title>
        <authorList>
            <person name="Wang"/>
            <person name="C."/>
            <person name="Li"/>
            <person name="H."/>
            <person name="Guo"/>
            <person name="Y."/>
            <person name="Huang"/>
            <person name="J."/>
            <person name="Sun"/>
            <person name="Y."/>
            <person name="Min"/>
            <person name="J."/>
            <person name="Wang"/>
            <person name="J."/>
            <person name="Fang"/>
            <person name="X."/>
            <person name="Zhao"/>
            <person name="Z."/>
            <person name="Wang"/>
            <person name="S."/>
            <person name="Zhang"/>
            <person name="Y."/>
            <person name="Liu"/>
            <person name="Q."/>
            <person name="Jiang"/>
            <person name="Q."/>
            <person name="Wang"/>
            <person name="X."/>
            <person name="Guo"/>
            <person name="Y."/>
            <person name="Yang"/>
            <person name="C."/>
            <person name="Wang"/>
            <person name="Y."/>
            <person name="Tian"/>
            <person name="F."/>
            <person name="Zhuang"/>
            <person name="G."/>
            <person name="Fan"/>
            <person name="Y."/>
            <person name="Gao"/>
            <person name="Q."/>
            <person name="Li"/>
            <person name="Y."/>
            <person name="Ju"/>
            <person name="Z."/>
            <person name="Li"/>
            <person name="J."/>
            <person name="Li"/>
            <person name="R."/>
            <person name="Hou"/>
            <person name="M."/>
            <person name="Yang"/>
            <person name="G."/>
            <person name="Liu"/>
            <person name="G."/>
            <person name="Liu"/>
            <person name="W."/>
            <person name="Guo"/>
            <person name="J."/>
            <person name="Pan"/>
            <person name="S."/>
            <person name="Fan"/>
            <person name="G."/>
            <person name="Zhang"/>
            <person name="W."/>
            <person name="Zhang"/>
            <person name="R."/>
            <person name="Yu"/>
            <person name="J."/>
            <person name="Zhang"/>
            <person name="X."/>
            <person name="Yin"/>
            <person name="Q."/>
            <person name="Ji"/>
            <person name="C."/>
            <person name="Jin"/>
            <person name="Y."/>
            <person name="Yue"/>
            <person name="G."/>
            <person name="Liu"/>
            <person name="M."/>
            <person name="Xu"/>
            <person name="J."/>
            <person name="Liu"/>
            <person name="S."/>
            <person name="Jordana"/>
            <person name="J."/>
            <person name="Noce"/>
            <person name="A."/>
            <person name="Amills"/>
            <person name="M."/>
            <person name="Wu"/>
            <person name="D.D."/>
            <person name="Li"/>
            <person name="S."/>
            <person name="Zhou"/>
            <person name="X. and Zhong"/>
            <person name="J."/>
        </authorList>
    </citation>
    <scope>NUCLEOTIDE SEQUENCE [LARGE SCALE GENOMIC DNA]</scope>
</reference>
<evidence type="ECO:0000256" key="17">
    <source>
        <dbReference type="ARBA" id="ARBA00022670"/>
    </source>
</evidence>
<evidence type="ECO:0000256" key="4">
    <source>
        <dbReference type="ARBA" id="ARBA00004241"/>
    </source>
</evidence>
<dbReference type="GO" id="GO:0006508">
    <property type="term" value="P:proteolysis"/>
    <property type="evidence" value="ECO:0007669"/>
    <property type="project" value="UniProtKB-KW"/>
</dbReference>
<evidence type="ECO:0000256" key="11">
    <source>
        <dbReference type="ARBA" id="ARBA00019781"/>
    </source>
</evidence>
<keyword evidence="18" id="KW-0053">Apoptosis</keyword>
<dbReference type="GO" id="GO:0005615">
    <property type="term" value="C:extracellular space"/>
    <property type="evidence" value="ECO:0007669"/>
    <property type="project" value="TreeGrafter"/>
</dbReference>
<dbReference type="GO" id="GO:0005764">
    <property type="term" value="C:lysosome"/>
    <property type="evidence" value="ECO:0007669"/>
    <property type="project" value="UniProtKB-SubCell"/>
</dbReference>
<evidence type="ECO:0000256" key="32">
    <source>
        <dbReference type="ARBA" id="ARBA00023221"/>
    </source>
</evidence>
<evidence type="ECO:0000256" key="22">
    <source>
        <dbReference type="ARBA" id="ARBA00022813"/>
    </source>
</evidence>
<feature type="domain" description="Proprotein convertase subtilisin/kexin type 9 C-terminal" evidence="42">
    <location>
        <begin position="482"/>
        <end position="542"/>
    </location>
</feature>
<keyword evidence="12" id="KW-0963">Cytoplasm</keyword>
<proteinExistence type="inferred from homology"/>
<feature type="domain" description="Proprotein convertase subtilisin/kexin type 9 C-terminal" evidence="41">
    <location>
        <begin position="566"/>
        <end position="608"/>
    </location>
</feature>
<evidence type="ECO:0000256" key="25">
    <source>
        <dbReference type="ARBA" id="ARBA00022837"/>
    </source>
</evidence>
<evidence type="ECO:0000256" key="37">
    <source>
        <dbReference type="SAM" id="SignalP"/>
    </source>
</evidence>
<keyword evidence="17 36" id="KW-0645">Protease</keyword>
<evidence type="ECO:0000256" key="6">
    <source>
        <dbReference type="ARBA" id="ARBA00004496"/>
    </source>
</evidence>
<keyword evidence="30" id="KW-1207">Sterol metabolism</keyword>
<evidence type="ECO:0000256" key="3">
    <source>
        <dbReference type="ARBA" id="ARBA00004240"/>
    </source>
</evidence>
<keyword evidence="33" id="KW-0458">Lysosome</keyword>
<keyword evidence="21 36" id="KW-0378">Hydrolase</keyword>
<dbReference type="AlphaFoldDB" id="A0A8C4ME91"/>
<dbReference type="GeneTree" id="ENSGT00490000043472"/>
<evidence type="ECO:0000256" key="10">
    <source>
        <dbReference type="ARBA" id="ARBA00011841"/>
    </source>
</evidence>
<evidence type="ECO:0000256" key="19">
    <source>
        <dbReference type="ARBA" id="ARBA00022729"/>
    </source>
</evidence>
<dbReference type="Gene3D" id="2.60.120.690">
    <property type="entry name" value="Proprotein convertase subtilisin/kexin type 9"/>
    <property type="match status" value="1"/>
</dbReference>
<sequence length="656" mass="70451">MGTWWPLLLLLLGSAGARAHDPDDGDYEELVLALRSEEDGPAHADAWRLPGTYVVVLREETLHSQPEHTARCLQARAAHQGYRAKILHVFHGLFPGFLVKMSSDLLDLALRLAHVQYIEEDSFVFAQSTPWNLERIMPVRPQEDEYHPPYPVEVYLLDTSMHSGHWEVEGRVTVTDFENVPEEDETRFHRQADKCDSHSTYLEGVVSSHDAGVAKGTSLRVLNCQGKGTVSGVLAGEWRRWPEWEAPTGHLVMLLPLAGGYSWAFNAACQCLVRTGAVLVAAAGNFCDDACLYSPASAPDASLGSRGRRPQKGDIIGTSSDCSTCYTSQSGMSQAAAHVAGIVAVMLTAEPELPLAELRQRLIHFSARGVINAAWFPKDQRALPPNLVATLPPHAPGARGQPLCRTVWSARSGALRTASTLARCAADEELLGCFGLAGSGRRRGERIQTQGRRRVCLAHNAFGGEGVYATARCCLLSRANCSIHTALPAQARMETHARCQQQGHVLTCGRWGPRHPGRPAAAPRGQRAPCVGRKEASVHASCCRARGLEGLESCVLYTCFLVPWPQQVTVACEEGWTLTGCGVLPGALRTLGAYPVDDTCVVRSWDPGTGGGDSDGHLLQELALSGAGPLGVPVTALGTHTQGRGPGLGAGVPGLD</sequence>
<evidence type="ECO:0000259" key="39">
    <source>
        <dbReference type="Pfam" id="PF05922"/>
    </source>
</evidence>